<accession>A0A8S1JZB6</accession>
<gene>
    <name evidence="2" type="ORF">PSON_ATCC_30995.1.T0020541</name>
</gene>
<keyword evidence="3" id="KW-1185">Reference proteome</keyword>
<protein>
    <submittedName>
        <fullName evidence="2">Uncharacterized protein</fullName>
    </submittedName>
</protein>
<dbReference type="Proteomes" id="UP000692954">
    <property type="component" value="Unassembled WGS sequence"/>
</dbReference>
<evidence type="ECO:0000313" key="3">
    <source>
        <dbReference type="Proteomes" id="UP000692954"/>
    </source>
</evidence>
<proteinExistence type="predicted"/>
<dbReference type="EMBL" id="CAJJDN010000002">
    <property type="protein sequence ID" value="CAD8047637.1"/>
    <property type="molecule type" value="Genomic_DNA"/>
</dbReference>
<comment type="caution">
    <text evidence="2">The sequence shown here is derived from an EMBL/GenBank/DDBJ whole genome shotgun (WGS) entry which is preliminary data.</text>
</comment>
<organism evidence="2 3">
    <name type="scientific">Paramecium sonneborni</name>
    <dbReference type="NCBI Taxonomy" id="65129"/>
    <lineage>
        <taxon>Eukaryota</taxon>
        <taxon>Sar</taxon>
        <taxon>Alveolata</taxon>
        <taxon>Ciliophora</taxon>
        <taxon>Intramacronucleata</taxon>
        <taxon>Oligohymenophorea</taxon>
        <taxon>Peniculida</taxon>
        <taxon>Parameciidae</taxon>
        <taxon>Paramecium</taxon>
    </lineage>
</organism>
<evidence type="ECO:0000256" key="1">
    <source>
        <dbReference type="SAM" id="Coils"/>
    </source>
</evidence>
<feature type="coiled-coil region" evidence="1">
    <location>
        <begin position="19"/>
        <end position="64"/>
    </location>
</feature>
<evidence type="ECO:0000313" key="2">
    <source>
        <dbReference type="EMBL" id="CAD8047637.1"/>
    </source>
</evidence>
<name>A0A8S1JZB6_9CILI</name>
<sequence>METDRLRKSIKIEFEHKFMKQKTELLDILDKKLSSIKEELAMQIQEENKNIIQQNIKLLSLEKKNNEKYDIMVDQELLLRHQALLIEQSSQFDVSKQYNVIQQIVEKDQSDMDMSELKFQIEELKTRNLKLSLKFSKLLSYFVDLQLYDNEFAKQAVSEDFPFDELYKPQLLQIHQEIEYLKINHQKYQSIIQEKVSILHIIWKSNQRNKRQRQNCYYNKIRNQRNSCSSKIQAQTQKVINNKKNYLHIGRTNRRFKKFRKKFPTVTTSLTQMQDFK</sequence>
<dbReference type="OrthoDB" id="310534at2759"/>
<keyword evidence="1" id="KW-0175">Coiled coil</keyword>
<dbReference type="AlphaFoldDB" id="A0A8S1JZB6"/>
<reference evidence="2" key="1">
    <citation type="submission" date="2021-01" db="EMBL/GenBank/DDBJ databases">
        <authorList>
            <consortium name="Genoscope - CEA"/>
            <person name="William W."/>
        </authorList>
    </citation>
    <scope>NUCLEOTIDE SEQUENCE</scope>
</reference>